<evidence type="ECO:0000313" key="1">
    <source>
        <dbReference type="EMBL" id="ODM93982.1"/>
    </source>
</evidence>
<evidence type="ECO:0000313" key="2">
    <source>
        <dbReference type="Proteomes" id="UP000094527"/>
    </source>
</evidence>
<reference evidence="1 2" key="1">
    <citation type="journal article" date="2016" name="Genome Biol. Evol.">
        <title>Gene Family Evolution Reflects Adaptation to Soil Environmental Stressors in the Genome of the Collembolan Orchesella cincta.</title>
        <authorList>
            <person name="Faddeeva-Vakhrusheva A."/>
            <person name="Derks M.F."/>
            <person name="Anvar S.Y."/>
            <person name="Agamennone V."/>
            <person name="Suring W."/>
            <person name="Smit S."/>
            <person name="van Straalen N.M."/>
            <person name="Roelofs D."/>
        </authorList>
    </citation>
    <scope>NUCLEOTIDE SEQUENCE [LARGE SCALE GENOMIC DNA]</scope>
    <source>
        <tissue evidence="1">Mixed pool</tissue>
    </source>
</reference>
<protein>
    <submittedName>
        <fullName evidence="1">Uncharacterized protein</fullName>
    </submittedName>
</protein>
<dbReference type="EMBL" id="LJIJ01000876">
    <property type="protein sequence ID" value="ODM93982.1"/>
    <property type="molecule type" value="Genomic_DNA"/>
</dbReference>
<name>A0A1D2MM37_ORCCI</name>
<gene>
    <name evidence="1" type="ORF">Ocin01_12699</name>
</gene>
<proteinExistence type="predicted"/>
<accession>A0A1D2MM37</accession>
<dbReference type="AlphaFoldDB" id="A0A1D2MM37"/>
<dbReference type="Proteomes" id="UP000094527">
    <property type="component" value="Unassembled WGS sequence"/>
</dbReference>
<comment type="caution">
    <text evidence="1">The sequence shown here is derived from an EMBL/GenBank/DDBJ whole genome shotgun (WGS) entry which is preliminary data.</text>
</comment>
<sequence length="73" mass="8090">MTLESIFAQQWSGAGARDTIARLEVTSQDQVPPPIIQFGPVNQTLPLTTLQQYLVRSMALRDQQSSGLKMGWS</sequence>
<organism evidence="1 2">
    <name type="scientific">Orchesella cincta</name>
    <name type="common">Springtail</name>
    <name type="synonym">Podura cincta</name>
    <dbReference type="NCBI Taxonomy" id="48709"/>
    <lineage>
        <taxon>Eukaryota</taxon>
        <taxon>Metazoa</taxon>
        <taxon>Ecdysozoa</taxon>
        <taxon>Arthropoda</taxon>
        <taxon>Hexapoda</taxon>
        <taxon>Collembola</taxon>
        <taxon>Entomobryomorpha</taxon>
        <taxon>Entomobryoidea</taxon>
        <taxon>Orchesellidae</taxon>
        <taxon>Orchesellinae</taxon>
        <taxon>Orchesella</taxon>
    </lineage>
</organism>
<keyword evidence="2" id="KW-1185">Reference proteome</keyword>